<feature type="region of interest" description="Disordered" evidence="1">
    <location>
        <begin position="19"/>
        <end position="38"/>
    </location>
</feature>
<evidence type="ECO:0000313" key="2">
    <source>
        <dbReference type="EMBL" id="SBO93292.1"/>
    </source>
</evidence>
<sequence length="38" mass="4044">MLALTLILEVKEDPKGAVVRQGPAAAARRASPEAKEQK</sequence>
<proteinExistence type="predicted"/>
<dbReference type="EMBL" id="LT559118">
    <property type="protein sequence ID" value="SBO93292.1"/>
    <property type="molecule type" value="Genomic_DNA"/>
</dbReference>
<reference evidence="2" key="1">
    <citation type="submission" date="2016-04" db="EMBL/GenBank/DDBJ databases">
        <authorList>
            <person name="Evans L.H."/>
            <person name="Alamgir A."/>
            <person name="Owens N."/>
            <person name="Weber N.D."/>
            <person name="Virtaneva K."/>
            <person name="Barbian K."/>
            <person name="Babar A."/>
            <person name="Rosenke K."/>
        </authorList>
    </citation>
    <scope>NUCLEOTIDE SEQUENCE</scope>
    <source>
        <strain evidence="2">Nono1</strain>
    </source>
</reference>
<dbReference type="AlphaFoldDB" id="A0A1M4E3D0"/>
<evidence type="ECO:0000256" key="1">
    <source>
        <dbReference type="SAM" id="MobiDB-lite"/>
    </source>
</evidence>
<gene>
    <name evidence="2" type="ORF">BN4615_P2806</name>
</gene>
<name>A0A1M4E3D0_9ACTN</name>
<accession>A0A1M4E3D0</accession>
<protein>
    <submittedName>
        <fullName evidence="2">Uncharacterized protein</fullName>
    </submittedName>
</protein>
<organism evidence="2">
    <name type="scientific">Nonomuraea gerenzanensis</name>
    <dbReference type="NCBI Taxonomy" id="93944"/>
    <lineage>
        <taxon>Bacteria</taxon>
        <taxon>Bacillati</taxon>
        <taxon>Actinomycetota</taxon>
        <taxon>Actinomycetes</taxon>
        <taxon>Streptosporangiales</taxon>
        <taxon>Streptosporangiaceae</taxon>
        <taxon>Nonomuraea</taxon>
    </lineage>
</organism>